<keyword evidence="2" id="KW-1185">Reference proteome</keyword>
<name>A0ABS8I5D6_9NOSO</name>
<dbReference type="EMBL" id="JAIVFQ010000009">
    <property type="protein sequence ID" value="MCC5599405.1"/>
    <property type="molecule type" value="Genomic_DNA"/>
</dbReference>
<comment type="caution">
    <text evidence="1">The sequence shown here is derived from an EMBL/GenBank/DDBJ whole genome shotgun (WGS) entry which is preliminary data.</text>
</comment>
<sequence>MRSIALRERSLSYCEEAMSNDKPLRVYVVEVKGRSQFGYELKSGR</sequence>
<organism evidence="1 2">
    <name type="scientific">Nostoc favosum CHAB5714</name>
    <dbReference type="NCBI Taxonomy" id="2780399"/>
    <lineage>
        <taxon>Bacteria</taxon>
        <taxon>Bacillati</taxon>
        <taxon>Cyanobacteriota</taxon>
        <taxon>Cyanophyceae</taxon>
        <taxon>Nostocales</taxon>
        <taxon>Nostocaceae</taxon>
        <taxon>Nostoc</taxon>
        <taxon>Nostoc favosum</taxon>
    </lineage>
</organism>
<protein>
    <submittedName>
        <fullName evidence="1">Uncharacterized protein</fullName>
    </submittedName>
</protein>
<dbReference type="Proteomes" id="UP001199525">
    <property type="component" value="Unassembled WGS sequence"/>
</dbReference>
<evidence type="ECO:0000313" key="2">
    <source>
        <dbReference type="Proteomes" id="UP001199525"/>
    </source>
</evidence>
<accession>A0ABS8I5D6</accession>
<proteinExistence type="predicted"/>
<gene>
    <name evidence="1" type="ORF">LC586_09275</name>
</gene>
<dbReference type="RefSeq" id="WP_229484264.1">
    <property type="nucleotide sequence ID" value="NZ_JAIVFQ010000009.1"/>
</dbReference>
<reference evidence="1 2" key="1">
    <citation type="journal article" date="2021" name="Microorganisms">
        <title>Genome Evolution of Filamentous Cyanobacterium Nostoc Species: From Facultative Symbiosis to Free Living.</title>
        <authorList>
            <person name="Huo D."/>
            <person name="Li H."/>
            <person name="Cai F."/>
            <person name="Guo X."/>
            <person name="Qiao Z."/>
            <person name="Wang W."/>
            <person name="Yu G."/>
            <person name="Li R."/>
        </authorList>
    </citation>
    <scope>NUCLEOTIDE SEQUENCE [LARGE SCALE GENOMIC DNA]</scope>
    <source>
        <strain evidence="1 2">CHAB 5714</strain>
    </source>
</reference>
<evidence type="ECO:0000313" key="1">
    <source>
        <dbReference type="EMBL" id="MCC5599405.1"/>
    </source>
</evidence>